<feature type="region of interest" description="Disordered" evidence="4">
    <location>
        <begin position="213"/>
        <end position="236"/>
    </location>
</feature>
<reference evidence="6" key="1">
    <citation type="submission" date="2022-09" db="EMBL/GenBank/DDBJ databases">
        <title>Diverse halophilic archaea isolated from saline environments.</title>
        <authorList>
            <person name="Cui H.-L."/>
        </authorList>
    </citation>
    <scope>NUCLEOTIDE SEQUENCE</scope>
    <source>
        <strain evidence="6">ZS-35-S2</strain>
    </source>
</reference>
<dbReference type="RefSeq" id="WP_260592517.1">
    <property type="nucleotide sequence ID" value="NZ_CP104003.1"/>
</dbReference>
<accession>A0A9E7U9U3</accession>
<dbReference type="PROSITE" id="PS51257">
    <property type="entry name" value="PROKAR_LIPOPROTEIN"/>
    <property type="match status" value="1"/>
</dbReference>
<keyword evidence="7" id="KW-1185">Reference proteome</keyword>
<keyword evidence="3" id="KW-0732">Signal</keyword>
<feature type="region of interest" description="Disordered" evidence="4">
    <location>
        <begin position="332"/>
        <end position="352"/>
    </location>
</feature>
<dbReference type="GO" id="GO:0015833">
    <property type="term" value="P:peptide transport"/>
    <property type="evidence" value="ECO:0007669"/>
    <property type="project" value="TreeGrafter"/>
</dbReference>
<dbReference type="InterPro" id="IPR039424">
    <property type="entry name" value="SBP_5"/>
</dbReference>
<dbReference type="EMBL" id="CP104003">
    <property type="protein sequence ID" value="UWM53523.1"/>
    <property type="molecule type" value="Genomic_DNA"/>
</dbReference>
<dbReference type="Pfam" id="PF00496">
    <property type="entry name" value="SBP_bac_5"/>
    <property type="match status" value="1"/>
</dbReference>
<evidence type="ECO:0000259" key="5">
    <source>
        <dbReference type="Pfam" id="PF00496"/>
    </source>
</evidence>
<feature type="compositionally biased region" description="Basic and acidic residues" evidence="4">
    <location>
        <begin position="219"/>
        <end position="230"/>
    </location>
</feature>
<dbReference type="PANTHER" id="PTHR30290">
    <property type="entry name" value="PERIPLASMIC BINDING COMPONENT OF ABC TRANSPORTER"/>
    <property type="match status" value="1"/>
</dbReference>
<dbReference type="Gene3D" id="3.40.190.10">
    <property type="entry name" value="Periplasmic binding protein-like II"/>
    <property type="match status" value="1"/>
</dbReference>
<evidence type="ECO:0000256" key="1">
    <source>
        <dbReference type="ARBA" id="ARBA00005695"/>
    </source>
</evidence>
<feature type="domain" description="Solute-binding protein family 5" evidence="5">
    <location>
        <begin position="278"/>
        <end position="609"/>
    </location>
</feature>
<evidence type="ECO:0000256" key="4">
    <source>
        <dbReference type="SAM" id="MobiDB-lite"/>
    </source>
</evidence>
<dbReference type="GO" id="GO:1904680">
    <property type="term" value="F:peptide transmembrane transporter activity"/>
    <property type="evidence" value="ECO:0007669"/>
    <property type="project" value="TreeGrafter"/>
</dbReference>
<dbReference type="Proteomes" id="UP001057580">
    <property type="component" value="Chromosome"/>
</dbReference>
<evidence type="ECO:0000256" key="3">
    <source>
        <dbReference type="ARBA" id="ARBA00022729"/>
    </source>
</evidence>
<dbReference type="SUPFAM" id="SSF53850">
    <property type="entry name" value="Periplasmic binding protein-like II"/>
    <property type="match status" value="2"/>
</dbReference>
<dbReference type="AlphaFoldDB" id="A0A9E7U9U3"/>
<dbReference type="GeneID" id="74943839"/>
<dbReference type="KEGG" id="ssai:N0B31_15415"/>
<protein>
    <submittedName>
        <fullName evidence="6">ABC transporter substrate-binding protein</fullName>
    </submittedName>
</protein>
<proteinExistence type="inferred from homology"/>
<evidence type="ECO:0000313" key="6">
    <source>
        <dbReference type="EMBL" id="UWM53523.1"/>
    </source>
</evidence>
<organism evidence="6 7">
    <name type="scientific">Salinirubellus salinus</name>
    <dbReference type="NCBI Taxonomy" id="1364945"/>
    <lineage>
        <taxon>Archaea</taxon>
        <taxon>Methanobacteriati</taxon>
        <taxon>Methanobacteriota</taxon>
        <taxon>Stenosarchaea group</taxon>
        <taxon>Halobacteria</taxon>
        <taxon>Halobacteriales</taxon>
        <taxon>Natronomonadaceae</taxon>
        <taxon>Salinirubellus</taxon>
    </lineage>
</organism>
<evidence type="ECO:0000256" key="2">
    <source>
        <dbReference type="ARBA" id="ARBA00022448"/>
    </source>
</evidence>
<sequence length="616" mass="67011">MCDRSRPVGRRAALAGIAGGATVLSGGCLQRLRSVAGWRSPEQVRLRIETLPADADPYALELARTVAEWFRTAGLDAQVLPMSEQELSRQTLLRGAFDLFVTRLPAWVRDPDGLYPLLHSQYADAPGWQNPFGYADLEVDDLLEAQRRVAGGRRYDTLDQLQRRLARSQPFTVLGFADDVRAADRHRADWGAADLDTAQGYLSLPIADVAPSVGGAEGVGRRGDGRRGDDGEPTTLRLASTDHRATTNLNPLSVEFRRNGVLTGLLYDSLGREADGRLQPWLAERWEFPRTDPAVAEVHLREDAEWHDGVALTAEDVAFTYDLLADTSLGGTVPDGTETTTQASAPVPAPRFRGRSGLVETVTALDSATVEFRFGGVHPTVAVRAFTVPVLPAHVWRERTGPATFGGIDVGPVTDALVTNNIPPVGSGPLRFVRNTPRESLVLERFDGHFSVGALDLGGPAFDRLVVLIAGSDVSCVERVASGDADVTATPVGAETVPRIGRRAGLELLVERSATPYVLGYNVRRPHLNNPRFRNTLAGLVDGTHLVETVFDGYGHPAVGPLWDTRWYPAALEWDDGNPVTPFLGRRGDLDEERVREAFREAGYRYDDGRLVGGRT</sequence>
<dbReference type="Gene3D" id="3.10.105.10">
    <property type="entry name" value="Dipeptide-binding Protein, Domain 3"/>
    <property type="match status" value="2"/>
</dbReference>
<dbReference type="PANTHER" id="PTHR30290:SF9">
    <property type="entry name" value="OLIGOPEPTIDE-BINDING PROTEIN APPA"/>
    <property type="match status" value="1"/>
</dbReference>
<dbReference type="InterPro" id="IPR000914">
    <property type="entry name" value="SBP_5_dom"/>
</dbReference>
<keyword evidence="2" id="KW-0813">Transport</keyword>
<evidence type="ECO:0000313" key="7">
    <source>
        <dbReference type="Proteomes" id="UP001057580"/>
    </source>
</evidence>
<comment type="similarity">
    <text evidence="1">Belongs to the bacterial solute-binding protein 5 family.</text>
</comment>
<name>A0A9E7U9U3_9EURY</name>
<gene>
    <name evidence="6" type="ORF">N0B31_15415</name>
</gene>